<dbReference type="Proteomes" id="UP000441797">
    <property type="component" value="Unassembled WGS sequence"/>
</dbReference>
<dbReference type="RefSeq" id="WP_105220757.1">
    <property type="nucleotide sequence ID" value="NZ_CAWNSU010000068.1"/>
</dbReference>
<evidence type="ECO:0000313" key="1">
    <source>
        <dbReference type="EMBL" id="MUL38675.1"/>
    </source>
</evidence>
<comment type="caution">
    <text evidence="1">The sequence shown here is derived from an EMBL/GenBank/DDBJ whole genome shotgun (WGS) entry which is preliminary data.</text>
</comment>
<dbReference type="EMBL" id="NAPY01000045">
    <property type="protein sequence ID" value="MUL38675.1"/>
    <property type="molecule type" value="Genomic_DNA"/>
</dbReference>
<keyword evidence="2" id="KW-1185">Reference proteome</keyword>
<dbReference type="AlphaFoldDB" id="A0A6N8G243"/>
<reference evidence="1 2" key="1">
    <citation type="journal article" date="2019" name="Front. Microbiol.">
        <title>Genomic Features for Desiccation Tolerance and Sugar Biosynthesis in the Extremophile Gloeocapsopsis sp. UTEX B3054.</title>
        <authorList>
            <person name="Urrejola C."/>
            <person name="Alcorta J."/>
            <person name="Salas L."/>
            <person name="Vasquez M."/>
            <person name="Polz M.F."/>
            <person name="Vicuna R."/>
            <person name="Diez B."/>
        </authorList>
    </citation>
    <scope>NUCLEOTIDE SEQUENCE [LARGE SCALE GENOMIC DNA]</scope>
    <source>
        <strain evidence="1 2">1H9</strain>
    </source>
</reference>
<gene>
    <name evidence="1" type="ORF">BWI75_20710</name>
</gene>
<accession>A0A6N8G243</accession>
<sequence>MPPKITDPVAWQQAELLMQPAFIRVIDHIGKQLEASNWRGTYKDVMIWPEGTTEDVKGTVTQLVHGLDTASPDQVTEIEQRLIHLPTPQPEYHLCLHHQGVPEVEVNLWELCYQICFCNYDPSGTTPTNSIKIDTSLIDETGDIDWQQLDIKAGELVEQLFANLPDV</sequence>
<protein>
    <submittedName>
        <fullName evidence="1">Uncharacterized protein</fullName>
    </submittedName>
</protein>
<organism evidence="1 2">
    <name type="scientific">Gloeocapsopsis dulcis AAB1 = 1H9</name>
    <dbReference type="NCBI Taxonomy" id="1433147"/>
    <lineage>
        <taxon>Bacteria</taxon>
        <taxon>Bacillati</taxon>
        <taxon>Cyanobacteriota</taxon>
        <taxon>Cyanophyceae</taxon>
        <taxon>Oscillatoriophycideae</taxon>
        <taxon>Chroococcales</taxon>
        <taxon>Chroococcaceae</taxon>
        <taxon>Gloeocapsopsis</taxon>
        <taxon>Gloeocapsopsis dulcis</taxon>
    </lineage>
</organism>
<name>A0A6N8G243_9CHRO</name>
<dbReference type="OrthoDB" id="461689at2"/>
<proteinExistence type="predicted"/>
<evidence type="ECO:0000313" key="2">
    <source>
        <dbReference type="Proteomes" id="UP000441797"/>
    </source>
</evidence>